<proteinExistence type="predicted"/>
<name>A0A397V6P0_9GLOM</name>
<evidence type="ECO:0000313" key="3">
    <source>
        <dbReference type="Proteomes" id="UP000266673"/>
    </source>
</evidence>
<dbReference type="Proteomes" id="UP000266673">
    <property type="component" value="Unassembled WGS sequence"/>
</dbReference>
<accession>A0A397V6P0</accession>
<sequence>MVANHLKTFKLLLFNEYFSFTKIILRSIALYNIYYSSNEYFKIRKNNTYILISIALYNICQALFFMKIPIRRVSFNFFKKTYMPRI</sequence>
<dbReference type="AlphaFoldDB" id="A0A397V6P0"/>
<organism evidence="2 3">
    <name type="scientific">Gigaspora rosea</name>
    <dbReference type="NCBI Taxonomy" id="44941"/>
    <lineage>
        <taxon>Eukaryota</taxon>
        <taxon>Fungi</taxon>
        <taxon>Fungi incertae sedis</taxon>
        <taxon>Mucoromycota</taxon>
        <taxon>Glomeromycotina</taxon>
        <taxon>Glomeromycetes</taxon>
        <taxon>Diversisporales</taxon>
        <taxon>Gigasporaceae</taxon>
        <taxon>Gigaspora</taxon>
    </lineage>
</organism>
<evidence type="ECO:0000256" key="1">
    <source>
        <dbReference type="SAM" id="Phobius"/>
    </source>
</evidence>
<gene>
    <name evidence="2" type="ORF">C2G38_2089449</name>
</gene>
<feature type="transmembrane region" description="Helical" evidence="1">
    <location>
        <begin position="49"/>
        <end position="70"/>
    </location>
</feature>
<keyword evidence="3" id="KW-1185">Reference proteome</keyword>
<evidence type="ECO:0000313" key="2">
    <source>
        <dbReference type="EMBL" id="RIB16997.1"/>
    </source>
</evidence>
<keyword evidence="1" id="KW-0472">Membrane</keyword>
<comment type="caution">
    <text evidence="2">The sequence shown here is derived from an EMBL/GenBank/DDBJ whole genome shotgun (WGS) entry which is preliminary data.</text>
</comment>
<keyword evidence="1" id="KW-0812">Transmembrane</keyword>
<reference evidence="2 3" key="1">
    <citation type="submission" date="2018-06" db="EMBL/GenBank/DDBJ databases">
        <title>Comparative genomics reveals the genomic features of Rhizophagus irregularis, R. cerebriforme, R. diaphanum and Gigaspora rosea, and their symbiotic lifestyle signature.</title>
        <authorList>
            <person name="Morin E."/>
            <person name="San Clemente H."/>
            <person name="Chen E.C.H."/>
            <person name="De La Providencia I."/>
            <person name="Hainaut M."/>
            <person name="Kuo A."/>
            <person name="Kohler A."/>
            <person name="Murat C."/>
            <person name="Tang N."/>
            <person name="Roy S."/>
            <person name="Loubradou J."/>
            <person name="Henrissat B."/>
            <person name="Grigoriev I.V."/>
            <person name="Corradi N."/>
            <person name="Roux C."/>
            <person name="Martin F.M."/>
        </authorList>
    </citation>
    <scope>NUCLEOTIDE SEQUENCE [LARGE SCALE GENOMIC DNA]</scope>
    <source>
        <strain evidence="2 3">DAOM 194757</strain>
    </source>
</reference>
<dbReference type="EMBL" id="QKWP01000637">
    <property type="protein sequence ID" value="RIB16997.1"/>
    <property type="molecule type" value="Genomic_DNA"/>
</dbReference>
<feature type="transmembrane region" description="Helical" evidence="1">
    <location>
        <begin position="12"/>
        <end position="34"/>
    </location>
</feature>
<protein>
    <submittedName>
        <fullName evidence="2">Uncharacterized protein</fullName>
    </submittedName>
</protein>
<keyword evidence="1" id="KW-1133">Transmembrane helix</keyword>